<evidence type="ECO:0000256" key="12">
    <source>
        <dbReference type="ARBA" id="ARBA00023125"/>
    </source>
</evidence>
<dbReference type="InterPro" id="IPR002139">
    <property type="entry name" value="Ribo/fructo_kinase"/>
</dbReference>
<feature type="binding site" evidence="15">
    <location>
        <position position="591"/>
    </location>
    <ligand>
        <name>K(+)</name>
        <dbReference type="ChEBI" id="CHEBI:29103"/>
    </ligand>
</feature>
<dbReference type="InterPro" id="IPR011611">
    <property type="entry name" value="PfkB_dom"/>
</dbReference>
<dbReference type="Pfam" id="PF13377">
    <property type="entry name" value="Peripla_BP_3"/>
    <property type="match status" value="1"/>
</dbReference>
<evidence type="ECO:0000256" key="5">
    <source>
        <dbReference type="ARBA" id="ARBA00022723"/>
    </source>
</evidence>
<comment type="subunit">
    <text evidence="15">Homodimer.</text>
</comment>
<dbReference type="PROSITE" id="PS50932">
    <property type="entry name" value="HTH_LACI_2"/>
    <property type="match status" value="1"/>
</dbReference>
<keyword evidence="13" id="KW-0804">Transcription</keyword>
<keyword evidence="9 15" id="KW-0460">Magnesium</keyword>
<keyword evidence="10 15" id="KW-0630">Potassium</keyword>
<dbReference type="EC" id="2.7.1.15" evidence="2 15"/>
<evidence type="ECO:0000256" key="7">
    <source>
        <dbReference type="ARBA" id="ARBA00022777"/>
    </source>
</evidence>
<feature type="active site" description="Proton acceptor" evidence="15">
    <location>
        <position position="597"/>
    </location>
</feature>
<dbReference type="PROSITE" id="PS00356">
    <property type="entry name" value="HTH_LACI_1"/>
    <property type="match status" value="1"/>
</dbReference>
<dbReference type="GO" id="GO:0046872">
    <property type="term" value="F:metal ion binding"/>
    <property type="evidence" value="ECO:0007669"/>
    <property type="project" value="UniProtKB-KW"/>
</dbReference>
<keyword evidence="7 15" id="KW-0418">Kinase</keyword>
<dbReference type="PANTHER" id="PTHR10584">
    <property type="entry name" value="SUGAR KINASE"/>
    <property type="match status" value="1"/>
</dbReference>
<evidence type="ECO:0000256" key="3">
    <source>
        <dbReference type="ARBA" id="ARBA00016943"/>
    </source>
</evidence>
<dbReference type="SUPFAM" id="SSF53613">
    <property type="entry name" value="Ribokinase-like"/>
    <property type="match status" value="1"/>
</dbReference>
<dbReference type="InterPro" id="IPR029056">
    <property type="entry name" value="Ribokinase-like"/>
</dbReference>
<dbReference type="InterPro" id="IPR010982">
    <property type="entry name" value="Lambda_DNA-bd_dom_sf"/>
</dbReference>
<feature type="binding site" evidence="15">
    <location>
        <position position="632"/>
    </location>
    <ligand>
        <name>K(+)</name>
        <dbReference type="ChEBI" id="CHEBI:29103"/>
    </ligand>
</feature>
<comment type="subcellular location">
    <subcellularLocation>
        <location evidence="15">Cytoplasm</location>
    </subcellularLocation>
</comment>
<dbReference type="GO" id="GO:0005829">
    <property type="term" value="C:cytosol"/>
    <property type="evidence" value="ECO:0007669"/>
    <property type="project" value="TreeGrafter"/>
</dbReference>
<dbReference type="GO" id="GO:0004747">
    <property type="term" value="F:ribokinase activity"/>
    <property type="evidence" value="ECO:0007669"/>
    <property type="project" value="UniProtKB-UniRule"/>
</dbReference>
<dbReference type="Pfam" id="PF00294">
    <property type="entry name" value="PfkB"/>
    <property type="match status" value="1"/>
</dbReference>
<comment type="function">
    <text evidence="15">Catalyzes the phosphorylation of ribose at O-5 in a reaction requiring ATP and magnesium. The resulting D-ribose-5-phosphate can then be used either for sythesis of nucleotides, histidine, and tryptophan, or as a component of the pentose phosphate pathway.</text>
</comment>
<dbReference type="AlphaFoldDB" id="A0A7X3MLX0"/>
<keyword evidence="18" id="KW-1185">Reference proteome</keyword>
<comment type="similarity">
    <text evidence="1">Belongs to the carbohydrate kinase pfkB family.</text>
</comment>
<dbReference type="InterPro" id="IPR000843">
    <property type="entry name" value="HTH_LacI"/>
</dbReference>
<dbReference type="PANTHER" id="PTHR10584:SF166">
    <property type="entry name" value="RIBOKINASE"/>
    <property type="match status" value="1"/>
</dbReference>
<evidence type="ECO:0000256" key="14">
    <source>
        <dbReference type="ARBA" id="ARBA00023277"/>
    </source>
</evidence>
<keyword evidence="15" id="KW-0963">Cytoplasm</keyword>
<dbReference type="Gene3D" id="1.10.260.40">
    <property type="entry name" value="lambda repressor-like DNA-binding domains"/>
    <property type="match status" value="1"/>
</dbReference>
<dbReference type="CDD" id="cd01174">
    <property type="entry name" value="ribokinase"/>
    <property type="match status" value="1"/>
</dbReference>
<protein>
    <recommendedName>
        <fullName evidence="3 15">Ribokinase</fullName>
        <shortName evidence="15">RK</shortName>
        <ecNumber evidence="2 15">2.7.1.15</ecNumber>
    </recommendedName>
</protein>
<dbReference type="GO" id="GO:0005524">
    <property type="term" value="F:ATP binding"/>
    <property type="evidence" value="ECO:0007669"/>
    <property type="project" value="UniProtKB-UniRule"/>
</dbReference>
<keyword evidence="12 17" id="KW-0238">DNA-binding</keyword>
<dbReference type="SUPFAM" id="SSF47413">
    <property type="entry name" value="lambda repressor-like DNA-binding domains"/>
    <property type="match status" value="1"/>
</dbReference>
<proteinExistence type="inferred from homology"/>
<keyword evidence="8 15" id="KW-0067">ATP-binding</keyword>
<dbReference type="HAMAP" id="MF_01987">
    <property type="entry name" value="Ribokinase"/>
    <property type="match status" value="1"/>
</dbReference>
<dbReference type="PRINTS" id="PR00990">
    <property type="entry name" value="RIBOKINASE"/>
</dbReference>
<dbReference type="InterPro" id="IPR046335">
    <property type="entry name" value="LacI/GalR-like_sensor"/>
</dbReference>
<feature type="binding site" evidence="15">
    <location>
        <position position="489"/>
    </location>
    <ligand>
        <name>substrate</name>
    </ligand>
</feature>
<evidence type="ECO:0000256" key="13">
    <source>
        <dbReference type="ARBA" id="ARBA00023163"/>
    </source>
</evidence>
<evidence type="ECO:0000313" key="17">
    <source>
        <dbReference type="EMBL" id="MXP78848.1"/>
    </source>
</evidence>
<dbReference type="SUPFAM" id="SSF53822">
    <property type="entry name" value="Periplasmic binding protein-like I"/>
    <property type="match status" value="1"/>
</dbReference>
<feature type="binding site" evidence="15">
    <location>
        <position position="630"/>
    </location>
    <ligand>
        <name>K(+)</name>
        <dbReference type="ChEBI" id="CHEBI:29103"/>
    </ligand>
</feature>
<evidence type="ECO:0000256" key="15">
    <source>
        <dbReference type="HAMAP-Rule" id="MF_01987"/>
    </source>
</evidence>
<evidence type="ECO:0000256" key="1">
    <source>
        <dbReference type="ARBA" id="ARBA00005380"/>
    </source>
</evidence>
<gene>
    <name evidence="15" type="primary">rbsK</name>
    <name evidence="17" type="ORF">GN277_26990</name>
</gene>
<organism evidence="17 18">
    <name type="scientific">Sporofaciens musculi</name>
    <dbReference type="NCBI Taxonomy" id="2681861"/>
    <lineage>
        <taxon>Bacteria</taxon>
        <taxon>Bacillati</taxon>
        <taxon>Bacillota</taxon>
        <taxon>Clostridia</taxon>
        <taxon>Lachnospirales</taxon>
        <taxon>Lachnospiraceae</taxon>
        <taxon>Sporofaciens</taxon>
    </lineage>
</organism>
<name>A0A7X3MLX0_9FIRM</name>
<feature type="binding site" evidence="15">
    <location>
        <position position="593"/>
    </location>
    <ligand>
        <name>K(+)</name>
        <dbReference type="ChEBI" id="CHEBI:29103"/>
    </ligand>
</feature>
<accession>A0A7X3MLX0</accession>
<keyword evidence="6 15" id="KW-0547">Nucleotide-binding</keyword>
<dbReference type="SMART" id="SM00354">
    <property type="entry name" value="HTH_LACI"/>
    <property type="match status" value="1"/>
</dbReference>
<evidence type="ECO:0000256" key="10">
    <source>
        <dbReference type="ARBA" id="ARBA00022958"/>
    </source>
</evidence>
<evidence type="ECO:0000256" key="11">
    <source>
        <dbReference type="ARBA" id="ARBA00023015"/>
    </source>
</evidence>
<dbReference type="UniPathway" id="UPA00916">
    <property type="reaction ID" value="UER00889"/>
</dbReference>
<comment type="caution">
    <text evidence="17">The sequence shown here is derived from an EMBL/GenBank/DDBJ whole genome shotgun (WGS) entry which is preliminary data.</text>
</comment>
<dbReference type="GO" id="GO:0006355">
    <property type="term" value="P:regulation of DNA-templated transcription"/>
    <property type="evidence" value="ECO:0007669"/>
    <property type="project" value="InterPro"/>
</dbReference>
<dbReference type="Gene3D" id="3.40.50.2300">
    <property type="match status" value="2"/>
</dbReference>
<feature type="binding site" evidence="15">
    <location>
        <begin position="565"/>
        <end position="570"/>
    </location>
    <ligand>
        <name>ATP</name>
        <dbReference type="ChEBI" id="CHEBI:30616"/>
    </ligand>
</feature>
<evidence type="ECO:0000256" key="2">
    <source>
        <dbReference type="ARBA" id="ARBA00012035"/>
    </source>
</evidence>
<evidence type="ECO:0000256" key="8">
    <source>
        <dbReference type="ARBA" id="ARBA00022840"/>
    </source>
</evidence>
<evidence type="ECO:0000256" key="9">
    <source>
        <dbReference type="ARBA" id="ARBA00022842"/>
    </source>
</evidence>
<comment type="pathway">
    <text evidence="15">Carbohydrate metabolism; D-ribose degradation; D-ribose 5-phosphate from beta-D-ribopyranose: step 2/2.</text>
</comment>
<feature type="binding site" evidence="15">
    <location>
        <begin position="360"/>
        <end position="362"/>
    </location>
    <ligand>
        <name>substrate</name>
    </ligand>
</feature>
<reference evidence="17 18" key="1">
    <citation type="submission" date="2019-12" db="EMBL/GenBank/DDBJ databases">
        <title>Sporaefaciens musculi gen. nov., sp. nov., a novel bacterium isolated from the caecum of an obese mouse.</title>
        <authorList>
            <person name="Rasmussen T.S."/>
            <person name="Streidl T."/>
            <person name="Hitch T.C.A."/>
            <person name="Wortmann E."/>
            <person name="Deptula P."/>
            <person name="Hansen M."/>
            <person name="Nielsen D.S."/>
            <person name="Clavel T."/>
            <person name="Vogensen F.K."/>
        </authorList>
    </citation>
    <scope>NUCLEOTIDE SEQUENCE [LARGE SCALE GENOMIC DNA]</scope>
    <source>
        <strain evidence="17 18">WCA-9-b2</strain>
    </source>
</reference>
<dbReference type="Proteomes" id="UP000460412">
    <property type="component" value="Unassembled WGS sequence"/>
</dbReference>
<comment type="catalytic activity">
    <reaction evidence="15">
        <text>D-ribose + ATP = D-ribose 5-phosphate + ADP + H(+)</text>
        <dbReference type="Rhea" id="RHEA:13697"/>
        <dbReference type="ChEBI" id="CHEBI:15378"/>
        <dbReference type="ChEBI" id="CHEBI:30616"/>
        <dbReference type="ChEBI" id="CHEBI:47013"/>
        <dbReference type="ChEBI" id="CHEBI:78346"/>
        <dbReference type="ChEBI" id="CHEBI:456216"/>
        <dbReference type="EC" id="2.7.1.15"/>
    </reaction>
</comment>
<keyword evidence="4 15" id="KW-0808">Transferase</keyword>
<dbReference type="InterPro" id="IPR002173">
    <property type="entry name" value="Carboh/pur_kinase_PfkB_CS"/>
</dbReference>
<feature type="binding site" evidence="15">
    <location>
        <begin position="388"/>
        <end position="392"/>
    </location>
    <ligand>
        <name>substrate</name>
    </ligand>
</feature>
<dbReference type="CDD" id="cd01392">
    <property type="entry name" value="HTH_LacI"/>
    <property type="match status" value="1"/>
</dbReference>
<evidence type="ECO:0000256" key="4">
    <source>
        <dbReference type="ARBA" id="ARBA00022679"/>
    </source>
</evidence>
<keyword evidence="11" id="KW-0805">Transcription regulation</keyword>
<comment type="caution">
    <text evidence="15">Lacks conserved residue(s) required for the propagation of feature annotation.</text>
</comment>
<dbReference type="GO" id="GO:0019303">
    <property type="term" value="P:D-ribose catabolic process"/>
    <property type="evidence" value="ECO:0007669"/>
    <property type="project" value="UniProtKB-UniRule"/>
</dbReference>
<keyword evidence="5 15" id="KW-0479">Metal-binding</keyword>
<feature type="binding site" evidence="15">
    <location>
        <position position="627"/>
    </location>
    <ligand>
        <name>K(+)</name>
        <dbReference type="ChEBI" id="CHEBI:29103"/>
    </ligand>
</feature>
<dbReference type="Pfam" id="PF00356">
    <property type="entry name" value="LacI"/>
    <property type="match status" value="1"/>
</dbReference>
<dbReference type="InterPro" id="IPR028082">
    <property type="entry name" value="Peripla_BP_I"/>
</dbReference>
<dbReference type="CDD" id="cd06267">
    <property type="entry name" value="PBP1_LacI_sugar_binding-like"/>
    <property type="match status" value="1"/>
</dbReference>
<feature type="domain" description="HTH lacI-type" evidence="16">
    <location>
        <begin position="18"/>
        <end position="78"/>
    </location>
</feature>
<dbReference type="PRINTS" id="PR00036">
    <property type="entry name" value="HTHLACI"/>
</dbReference>
<dbReference type="PROSITE" id="PS00583">
    <property type="entry name" value="PFKB_KINASES_1"/>
    <property type="match status" value="1"/>
</dbReference>
<comment type="activity regulation">
    <text evidence="15">Activated by a monovalent cation that binds near, but not in, the active site. The most likely occupant of the site in vivo is potassium. Ion binding induces a conformational change that may alter substrate affinity.</text>
</comment>
<sequence>MKIAFWRNLTVFEGEITMTIRDIAKAAGVSAATVSRIINHKDENISEETRRRVLQIIEEHEYVPYAKVRDRLLQSNRTIGVILPSLGSPFFASFIEHIQTLAASDNYTLSLYLTQNRPKLEEQAILHFLDIHALGILYFPESDNGIAALKHSQDQLRSAVLMDCETPEFPFPQVYRDFFNIAKTGTTALLKQNNRRLVLLLSGEGSFRVHEQLADGYREAMLSYGITPDDSTILKADDSFHTAFEQLTDAGIDGVICQNAYLTSEVYCIASRKHFLIPSDLSVLCLEDSISLEQLLPPVTAIRTDISQMAKTAYHTLLSQINAKKNVFPSQTAAFSLIQRRSIQAHKEFATKIMIAGSLNMDITLKVPHLPHMGETLLASHLDYWTGGKGANQAIGVSRFGANAYMLGRLGIDPYGRQLYEQLSNENVDMQGVSFVNSHPTGTAYITVQGNGGNTIVVNPGANATLTPSYVAENQALFSGVLYCLVQMEIPFPSVEKIFEICGQMNIKVILKPSPAQILPPAILQELFLLVPNQEEMAVLCPNENTPELQARTMLSKGVQNVIVTLGDKGCIYVNHEGTMHFDAYPYPSVDSTGASDIFISCLAAQLANGCDMKKAIELSTLAASFSVSKEGVQNAILNREMLYDLYEKKFSISVNQLEE</sequence>
<evidence type="ECO:0000259" key="16">
    <source>
        <dbReference type="PROSITE" id="PS50932"/>
    </source>
</evidence>
<evidence type="ECO:0000256" key="6">
    <source>
        <dbReference type="ARBA" id="ARBA00022741"/>
    </source>
</evidence>
<feature type="binding site" evidence="15">
    <location>
        <position position="533"/>
    </location>
    <ligand>
        <name>ATP</name>
        <dbReference type="ChEBI" id="CHEBI:30616"/>
    </ligand>
</feature>
<dbReference type="Gene3D" id="3.40.1190.20">
    <property type="match status" value="1"/>
</dbReference>
<dbReference type="GO" id="GO:0003677">
    <property type="term" value="F:DNA binding"/>
    <property type="evidence" value="ECO:0007669"/>
    <property type="project" value="UniProtKB-KW"/>
</dbReference>
<comment type="cofactor">
    <cofactor evidence="15">
        <name>Mg(2+)</name>
        <dbReference type="ChEBI" id="CHEBI:18420"/>
    </cofactor>
    <text evidence="15">Requires a divalent cation, most likely magnesium in vivo, as an electrophilic catalyst to aid phosphoryl group transfer. It is the chelate of the metal and the nucleotide that is the actual substrate.</text>
</comment>
<evidence type="ECO:0000313" key="18">
    <source>
        <dbReference type="Proteomes" id="UP000460412"/>
    </source>
</evidence>
<feature type="binding site" evidence="15">
    <location>
        <position position="597"/>
    </location>
    <ligand>
        <name>substrate</name>
    </ligand>
</feature>
<dbReference type="InterPro" id="IPR011877">
    <property type="entry name" value="Ribokinase"/>
</dbReference>
<comment type="similarity">
    <text evidence="15">Belongs to the carbohydrate kinase PfkB family. Ribokinase subfamily.</text>
</comment>
<dbReference type="EMBL" id="WUQX01000001">
    <property type="protein sequence ID" value="MXP78848.1"/>
    <property type="molecule type" value="Genomic_DNA"/>
</dbReference>
<keyword evidence="14 15" id="KW-0119">Carbohydrate metabolism</keyword>